<dbReference type="EMBL" id="UYSU01033842">
    <property type="protein sequence ID" value="VDL93152.1"/>
    <property type="molecule type" value="Genomic_DNA"/>
</dbReference>
<dbReference type="OrthoDB" id="8035539at2759"/>
<protein>
    <submittedName>
        <fullName evidence="3">Integrase_H2C2 domain-containing protein</fullName>
    </submittedName>
</protein>
<dbReference type="WBParaSite" id="SSLN_0000698001-mRNA-1">
    <property type="protein sequence ID" value="SSLN_0000698001-mRNA-1"/>
    <property type="gene ID" value="SSLN_0000698001"/>
</dbReference>
<dbReference type="InterPro" id="IPR050951">
    <property type="entry name" value="Retrovirus_Pol_polyprotein"/>
</dbReference>
<keyword evidence="2" id="KW-1185">Reference proteome</keyword>
<dbReference type="PANTHER" id="PTHR37984">
    <property type="entry name" value="PROTEIN CBG26694"/>
    <property type="match status" value="1"/>
</dbReference>
<dbReference type="AlphaFoldDB" id="A0A183SRB9"/>
<name>A0A183SRB9_SCHSO</name>
<dbReference type="PANTHER" id="PTHR37984:SF5">
    <property type="entry name" value="PROTEIN NYNRIN-LIKE"/>
    <property type="match status" value="1"/>
</dbReference>
<dbReference type="STRING" id="70667.A0A183SRB9"/>
<gene>
    <name evidence="1" type="ORF">SSLN_LOCUS6767</name>
</gene>
<evidence type="ECO:0000313" key="2">
    <source>
        <dbReference type="Proteomes" id="UP000275846"/>
    </source>
</evidence>
<reference evidence="3" key="1">
    <citation type="submission" date="2016-06" db="UniProtKB">
        <authorList>
            <consortium name="WormBaseParasite"/>
        </authorList>
    </citation>
    <scope>IDENTIFICATION</scope>
</reference>
<accession>A0A183SRB9</accession>
<evidence type="ECO:0000313" key="3">
    <source>
        <dbReference type="WBParaSite" id="SSLN_0000698001-mRNA-1"/>
    </source>
</evidence>
<evidence type="ECO:0000313" key="1">
    <source>
        <dbReference type="EMBL" id="VDL93152.1"/>
    </source>
</evidence>
<organism evidence="3">
    <name type="scientific">Schistocephalus solidus</name>
    <name type="common">Tapeworm</name>
    <dbReference type="NCBI Taxonomy" id="70667"/>
    <lineage>
        <taxon>Eukaryota</taxon>
        <taxon>Metazoa</taxon>
        <taxon>Spiralia</taxon>
        <taxon>Lophotrochozoa</taxon>
        <taxon>Platyhelminthes</taxon>
        <taxon>Cestoda</taxon>
        <taxon>Eucestoda</taxon>
        <taxon>Diphyllobothriidea</taxon>
        <taxon>Diphyllobothriidae</taxon>
        <taxon>Schistocephalus</taxon>
    </lineage>
</organism>
<reference evidence="1 2" key="2">
    <citation type="submission" date="2018-11" db="EMBL/GenBank/DDBJ databases">
        <authorList>
            <consortium name="Pathogen Informatics"/>
        </authorList>
    </citation>
    <scope>NUCLEOTIDE SEQUENCE [LARGE SCALE GENOMIC DNA]</scope>
    <source>
        <strain evidence="1 2">NST_G2</strain>
    </source>
</reference>
<dbReference type="Proteomes" id="UP000275846">
    <property type="component" value="Unassembled WGS sequence"/>
</dbReference>
<proteinExistence type="predicted"/>
<sequence>MTSISDTNVINTSIKQTHSRLINSRTKEPDDTVFMSVFIESEVHSLFLDSIRKLPVTFEEALNATKQDQLLRQVIKYHRTQWPANLSGDLQQFHRRRNSLYTINDCILFYERVVVPQKLQPMALRQFSIGNLGINRIRALARSYVNWPYMD</sequence>